<dbReference type="RefSeq" id="WP_072908676.1">
    <property type="nucleotide sequence ID" value="NZ_FRAI01000043.1"/>
</dbReference>
<comment type="catalytic activity">
    <reaction evidence="1 9 10">
        <text>Release of an N-terminal pyroglutamyl group from a polypeptide, the second amino acid generally not being Pro.</text>
        <dbReference type="EC" id="3.4.19.3"/>
    </reaction>
</comment>
<dbReference type="InterPro" id="IPR033694">
    <property type="entry name" value="PGPEP1_Cys_AS"/>
</dbReference>
<dbReference type="EC" id="3.4.19.3" evidence="9"/>
<protein>
    <recommendedName>
        <fullName evidence="9">Pyrrolidone-carboxylate peptidase</fullName>
        <ecNumber evidence="9">3.4.19.3</ecNumber>
    </recommendedName>
    <alternativeName>
        <fullName evidence="9">5-oxoprolyl-peptidase</fullName>
    </alternativeName>
    <alternativeName>
        <fullName evidence="9">Pyroglutamyl-peptidase I</fullName>
        <shortName evidence="9">PGP-I</shortName>
        <shortName evidence="9">Pyrase</shortName>
    </alternativeName>
</protein>
<evidence type="ECO:0000256" key="5">
    <source>
        <dbReference type="ARBA" id="ARBA00022490"/>
    </source>
</evidence>
<keyword evidence="5 9" id="KW-0963">Cytoplasm</keyword>
<dbReference type="InterPro" id="IPR016125">
    <property type="entry name" value="Peptidase_C15-like"/>
</dbReference>
<dbReference type="AlphaFoldDB" id="A0A1M6S2K2"/>
<proteinExistence type="inferred from homology"/>
<keyword evidence="7 9" id="KW-0378">Hydrolase</keyword>
<evidence type="ECO:0000256" key="4">
    <source>
        <dbReference type="ARBA" id="ARBA00006641"/>
    </source>
</evidence>
<dbReference type="PIRSF" id="PIRSF015592">
    <property type="entry name" value="Prld-crbxl_pptds"/>
    <property type="match status" value="1"/>
</dbReference>
<keyword evidence="13" id="KW-1185">Reference proteome</keyword>
<dbReference type="InterPro" id="IPR036440">
    <property type="entry name" value="Peptidase_C15-like_sf"/>
</dbReference>
<dbReference type="PROSITE" id="PS01333">
    <property type="entry name" value="PYRASE_GLU"/>
    <property type="match status" value="1"/>
</dbReference>
<organism evidence="12 13">
    <name type="scientific">Anaerobranca californiensis DSM 14826</name>
    <dbReference type="NCBI Taxonomy" id="1120989"/>
    <lineage>
        <taxon>Bacteria</taxon>
        <taxon>Bacillati</taxon>
        <taxon>Bacillota</taxon>
        <taxon>Clostridia</taxon>
        <taxon>Eubacteriales</taxon>
        <taxon>Proteinivoracaceae</taxon>
        <taxon>Anaerobranca</taxon>
    </lineage>
</organism>
<dbReference type="GO" id="GO:0005829">
    <property type="term" value="C:cytosol"/>
    <property type="evidence" value="ECO:0007669"/>
    <property type="project" value="InterPro"/>
</dbReference>
<dbReference type="PANTHER" id="PTHR23402:SF1">
    <property type="entry name" value="PYROGLUTAMYL-PEPTIDASE I"/>
    <property type="match status" value="1"/>
</dbReference>
<feature type="active site" evidence="9 11">
    <location>
        <position position="141"/>
    </location>
</feature>
<evidence type="ECO:0000256" key="9">
    <source>
        <dbReference type="HAMAP-Rule" id="MF_00417"/>
    </source>
</evidence>
<dbReference type="STRING" id="1120989.SAMN02745227_02158"/>
<evidence type="ECO:0000256" key="10">
    <source>
        <dbReference type="PROSITE-ProRule" id="PRU10076"/>
    </source>
</evidence>
<evidence type="ECO:0000256" key="8">
    <source>
        <dbReference type="ARBA" id="ARBA00022807"/>
    </source>
</evidence>
<dbReference type="Pfam" id="PF01470">
    <property type="entry name" value="Peptidase_C15"/>
    <property type="match status" value="1"/>
</dbReference>
<dbReference type="InterPro" id="IPR033693">
    <property type="entry name" value="PGPEP1_Glu_AS"/>
</dbReference>
<feature type="active site" evidence="9">
    <location>
        <position position="165"/>
    </location>
</feature>
<dbReference type="InterPro" id="IPR029762">
    <property type="entry name" value="PGP-I_bact-type"/>
</dbReference>
<dbReference type="PANTHER" id="PTHR23402">
    <property type="entry name" value="PROTEASE FAMILY C15 PYROGLUTAMYL-PEPTIDASE I-RELATED"/>
    <property type="match status" value="1"/>
</dbReference>
<name>A0A1M6S2K2_9FIRM</name>
<keyword evidence="8 9" id="KW-0788">Thiol protease</keyword>
<comment type="subcellular location">
    <subcellularLocation>
        <location evidence="3 9">Cytoplasm</location>
    </subcellularLocation>
</comment>
<evidence type="ECO:0000313" key="12">
    <source>
        <dbReference type="EMBL" id="SHK38901.1"/>
    </source>
</evidence>
<dbReference type="OrthoDB" id="9779738at2"/>
<dbReference type="Proteomes" id="UP000243547">
    <property type="component" value="Unassembled WGS sequence"/>
</dbReference>
<comment type="function">
    <text evidence="2 9">Removes 5-oxoproline from various penultimate amino acid residues except L-proline.</text>
</comment>
<comment type="subunit">
    <text evidence="9">Homotetramer.</text>
</comment>
<dbReference type="NCBIfam" id="TIGR00504">
    <property type="entry name" value="pyro_pdase"/>
    <property type="match status" value="1"/>
</dbReference>
<comment type="similarity">
    <text evidence="4 9">Belongs to the peptidase C15 family.</text>
</comment>
<dbReference type="SUPFAM" id="SSF53182">
    <property type="entry name" value="Pyrrolidone carboxyl peptidase (pyroglutamate aminopeptidase)"/>
    <property type="match status" value="1"/>
</dbReference>
<dbReference type="FunFam" id="3.40.630.20:FF:000001">
    <property type="entry name" value="Pyrrolidone-carboxylate peptidase"/>
    <property type="match status" value="1"/>
</dbReference>
<keyword evidence="6 9" id="KW-0645">Protease</keyword>
<dbReference type="PROSITE" id="PS01334">
    <property type="entry name" value="PYRASE_CYS"/>
    <property type="match status" value="1"/>
</dbReference>
<evidence type="ECO:0000256" key="1">
    <source>
        <dbReference type="ARBA" id="ARBA00001770"/>
    </source>
</evidence>
<dbReference type="Gene3D" id="3.40.630.20">
    <property type="entry name" value="Peptidase C15, pyroglutamyl peptidase I-like"/>
    <property type="match status" value="1"/>
</dbReference>
<dbReference type="EMBL" id="FRAI01000043">
    <property type="protein sequence ID" value="SHK38901.1"/>
    <property type="molecule type" value="Genomic_DNA"/>
</dbReference>
<evidence type="ECO:0000256" key="6">
    <source>
        <dbReference type="ARBA" id="ARBA00022670"/>
    </source>
</evidence>
<dbReference type="HAMAP" id="MF_00417">
    <property type="entry name" value="Pyrrolid_peptidase"/>
    <property type="match status" value="1"/>
</dbReference>
<feature type="active site" evidence="9 10">
    <location>
        <position position="78"/>
    </location>
</feature>
<sequence>MKVLVTGFEPFGGEKINPSYQGVEMLEDNIDGGEIIKATLPVVFKKSSVELEKLIELHKPDIVICVGQGGGRYGLSIERVAINIDDAVIPDNEGNKPIDERIREDGENAYFSNLPIKKIVDAIKKANIPAEISNTAGTYVCNHLMYNLLYIINKKYPEIRGGFIHVPFLPEQVLSKANTPYMTLEMITKGLTLAISAVIKDKR</sequence>
<gene>
    <name evidence="9" type="primary">pcp</name>
    <name evidence="12" type="ORF">SAMN02745227_02158</name>
</gene>
<dbReference type="GO" id="GO:0006508">
    <property type="term" value="P:proteolysis"/>
    <property type="evidence" value="ECO:0007669"/>
    <property type="project" value="UniProtKB-KW"/>
</dbReference>
<evidence type="ECO:0000256" key="11">
    <source>
        <dbReference type="PROSITE-ProRule" id="PRU10077"/>
    </source>
</evidence>
<dbReference type="PRINTS" id="PR00706">
    <property type="entry name" value="PYROGLUPTASE"/>
</dbReference>
<evidence type="ECO:0000256" key="3">
    <source>
        <dbReference type="ARBA" id="ARBA00004496"/>
    </source>
</evidence>
<evidence type="ECO:0000313" key="13">
    <source>
        <dbReference type="Proteomes" id="UP000243547"/>
    </source>
</evidence>
<dbReference type="InterPro" id="IPR000816">
    <property type="entry name" value="Peptidase_C15"/>
</dbReference>
<dbReference type="NCBIfam" id="NF009676">
    <property type="entry name" value="PRK13197.1"/>
    <property type="match status" value="1"/>
</dbReference>
<accession>A0A1M6S2K2</accession>
<evidence type="ECO:0000256" key="7">
    <source>
        <dbReference type="ARBA" id="ARBA00022801"/>
    </source>
</evidence>
<dbReference type="CDD" id="cd00501">
    <property type="entry name" value="Peptidase_C15"/>
    <property type="match status" value="1"/>
</dbReference>
<evidence type="ECO:0000256" key="2">
    <source>
        <dbReference type="ARBA" id="ARBA00002280"/>
    </source>
</evidence>
<dbReference type="GO" id="GO:0016920">
    <property type="term" value="F:pyroglutamyl-peptidase activity"/>
    <property type="evidence" value="ECO:0007669"/>
    <property type="project" value="UniProtKB-UniRule"/>
</dbReference>
<reference evidence="13" key="1">
    <citation type="submission" date="2016-11" db="EMBL/GenBank/DDBJ databases">
        <authorList>
            <person name="Varghese N."/>
            <person name="Submissions S."/>
        </authorList>
    </citation>
    <scope>NUCLEOTIDE SEQUENCE [LARGE SCALE GENOMIC DNA]</scope>
    <source>
        <strain evidence="13">DSM 14826</strain>
    </source>
</reference>